<dbReference type="InterPro" id="IPR015943">
    <property type="entry name" value="WD40/YVTN_repeat-like_dom_sf"/>
</dbReference>
<dbReference type="SMART" id="SM00320">
    <property type="entry name" value="WD40"/>
    <property type="match status" value="19"/>
</dbReference>
<dbReference type="InterPro" id="IPR011044">
    <property type="entry name" value="Quino_amine_DH_bsu"/>
</dbReference>
<name>A0C196_PARTE</name>
<dbReference type="Pfam" id="PF00400">
    <property type="entry name" value="WD40"/>
    <property type="match status" value="8"/>
</dbReference>
<dbReference type="PROSITE" id="PS00678">
    <property type="entry name" value="WD_REPEATS_1"/>
    <property type="match status" value="3"/>
</dbReference>
<dbReference type="eggNOG" id="KOG0291">
    <property type="taxonomic scope" value="Eukaryota"/>
</dbReference>
<dbReference type="Pfam" id="PF05729">
    <property type="entry name" value="NACHT"/>
    <property type="match status" value="1"/>
</dbReference>
<evidence type="ECO:0000256" key="4">
    <source>
        <dbReference type="SAM" id="Coils"/>
    </source>
</evidence>
<feature type="coiled-coil region" evidence="4">
    <location>
        <begin position="122"/>
        <end position="156"/>
    </location>
</feature>
<reference evidence="7 8" key="1">
    <citation type="journal article" date="2006" name="Nature">
        <title>Global trends of whole-genome duplications revealed by the ciliate Paramecium tetraurelia.</title>
        <authorList>
            <consortium name="Genoscope"/>
            <person name="Aury J.-M."/>
            <person name="Jaillon O."/>
            <person name="Duret L."/>
            <person name="Noel B."/>
            <person name="Jubin C."/>
            <person name="Porcel B.M."/>
            <person name="Segurens B."/>
            <person name="Daubin V."/>
            <person name="Anthouard V."/>
            <person name="Aiach N."/>
            <person name="Arnaiz O."/>
            <person name="Billaut A."/>
            <person name="Beisson J."/>
            <person name="Blanc I."/>
            <person name="Bouhouche K."/>
            <person name="Camara F."/>
            <person name="Duharcourt S."/>
            <person name="Guigo R."/>
            <person name="Gogendeau D."/>
            <person name="Katinka M."/>
            <person name="Keller A.-M."/>
            <person name="Kissmehl R."/>
            <person name="Klotz C."/>
            <person name="Koll F."/>
            <person name="Le Moue A."/>
            <person name="Lepere C."/>
            <person name="Malinsky S."/>
            <person name="Nowacki M."/>
            <person name="Nowak J.K."/>
            <person name="Plattner H."/>
            <person name="Poulain J."/>
            <person name="Ruiz F."/>
            <person name="Serrano V."/>
            <person name="Zagulski M."/>
            <person name="Dessen P."/>
            <person name="Betermier M."/>
            <person name="Weissenbach J."/>
            <person name="Scarpelli C."/>
            <person name="Schachter V."/>
            <person name="Sperling L."/>
            <person name="Meyer E."/>
            <person name="Cohen J."/>
            <person name="Wincker P."/>
        </authorList>
    </citation>
    <scope>NUCLEOTIDE SEQUENCE [LARGE SCALE GENOMIC DNA]</scope>
    <source>
        <strain evidence="7 8">Stock d4-2</strain>
    </source>
</reference>
<dbReference type="SUPFAM" id="SSF50998">
    <property type="entry name" value="Quinoprotein alcohol dehydrogenase-like"/>
    <property type="match status" value="2"/>
</dbReference>
<dbReference type="eggNOG" id="KOG4155">
    <property type="taxonomic scope" value="Eukaryota"/>
</dbReference>
<organism evidence="7 8">
    <name type="scientific">Paramecium tetraurelia</name>
    <dbReference type="NCBI Taxonomy" id="5888"/>
    <lineage>
        <taxon>Eukaryota</taxon>
        <taxon>Sar</taxon>
        <taxon>Alveolata</taxon>
        <taxon>Ciliophora</taxon>
        <taxon>Intramacronucleata</taxon>
        <taxon>Oligohymenophorea</taxon>
        <taxon>Peniculida</taxon>
        <taxon>Parameciidae</taxon>
        <taxon>Paramecium</taxon>
    </lineage>
</organism>
<accession>A0C196</accession>
<dbReference type="Proteomes" id="UP000000600">
    <property type="component" value="Unassembled WGS sequence"/>
</dbReference>
<dbReference type="InterPro" id="IPR007111">
    <property type="entry name" value="NACHT_NTPase"/>
</dbReference>
<feature type="repeat" description="WD" evidence="3">
    <location>
        <begin position="925"/>
        <end position="958"/>
    </location>
</feature>
<evidence type="ECO:0000259" key="6">
    <source>
        <dbReference type="Pfam" id="PF05729"/>
    </source>
</evidence>
<evidence type="ECO:0000256" key="3">
    <source>
        <dbReference type="PROSITE-ProRule" id="PRU00221"/>
    </source>
</evidence>
<gene>
    <name evidence="7" type="ORF">GSPATT00034039001</name>
</gene>
<dbReference type="Gene3D" id="2.130.10.10">
    <property type="entry name" value="YVTN repeat-like/Quinoprotein amine dehydrogenase"/>
    <property type="match status" value="7"/>
</dbReference>
<dbReference type="InParanoid" id="A0C196"/>
<evidence type="ECO:0000256" key="2">
    <source>
        <dbReference type="ARBA" id="ARBA00022737"/>
    </source>
</evidence>
<feature type="repeat" description="WD" evidence="3">
    <location>
        <begin position="3063"/>
        <end position="3104"/>
    </location>
</feature>
<dbReference type="EMBL" id="CT868032">
    <property type="protein sequence ID" value="CAK64563.1"/>
    <property type="molecule type" value="Genomic_DNA"/>
</dbReference>
<dbReference type="OMA" id="FYVAQHI"/>
<feature type="repeat" description="WD" evidence="3">
    <location>
        <begin position="1060"/>
        <end position="1101"/>
    </location>
</feature>
<dbReference type="PROSITE" id="PS50082">
    <property type="entry name" value="WD_REPEATS_2"/>
    <property type="match status" value="6"/>
</dbReference>
<dbReference type="InterPro" id="IPR001680">
    <property type="entry name" value="WD40_rpt"/>
</dbReference>
<evidence type="ECO:0000256" key="1">
    <source>
        <dbReference type="ARBA" id="ARBA00022574"/>
    </source>
</evidence>
<keyword evidence="2" id="KW-0677">Repeat</keyword>
<dbReference type="SUPFAM" id="SSF52540">
    <property type="entry name" value="P-loop containing nucleoside triphosphate hydrolases"/>
    <property type="match status" value="1"/>
</dbReference>
<feature type="region of interest" description="Disordered" evidence="5">
    <location>
        <begin position="2500"/>
        <end position="2525"/>
    </location>
</feature>
<dbReference type="RefSeq" id="XP_001431961.1">
    <property type="nucleotide sequence ID" value="XM_001431924.1"/>
</dbReference>
<dbReference type="InterPro" id="IPR011047">
    <property type="entry name" value="Quinoprotein_ADH-like_sf"/>
</dbReference>
<dbReference type="InterPro" id="IPR036322">
    <property type="entry name" value="WD40_repeat_dom_sf"/>
</dbReference>
<dbReference type="SUPFAM" id="SSF50978">
    <property type="entry name" value="WD40 repeat-like"/>
    <property type="match status" value="2"/>
</dbReference>
<dbReference type="GeneID" id="5017745"/>
<dbReference type="HOGENOM" id="CLU_225456_0_0_1"/>
<dbReference type="SUPFAM" id="SSF82171">
    <property type="entry name" value="DPP6 N-terminal domain-like"/>
    <property type="match status" value="1"/>
</dbReference>
<feature type="coiled-coil region" evidence="4">
    <location>
        <begin position="570"/>
        <end position="612"/>
    </location>
</feature>
<dbReference type="SUPFAM" id="SSF50969">
    <property type="entry name" value="YVTN repeat-like/Quinoprotein amine dehydrogenase"/>
    <property type="match status" value="1"/>
</dbReference>
<dbReference type="PROSITE" id="PS50294">
    <property type="entry name" value="WD_REPEATS_REGION"/>
    <property type="match status" value="6"/>
</dbReference>
<feature type="compositionally biased region" description="Basic and acidic residues" evidence="5">
    <location>
        <begin position="2503"/>
        <end position="2515"/>
    </location>
</feature>
<dbReference type="OrthoDB" id="361494at2759"/>
<feature type="repeat" description="WD" evidence="3">
    <location>
        <begin position="2061"/>
        <end position="2095"/>
    </location>
</feature>
<dbReference type="KEGG" id="ptm:GSPATT00034039001"/>
<dbReference type="InterPro" id="IPR027417">
    <property type="entry name" value="P-loop_NTPase"/>
</dbReference>
<dbReference type="Gene3D" id="3.40.50.300">
    <property type="entry name" value="P-loop containing nucleotide triphosphate hydrolases"/>
    <property type="match status" value="1"/>
</dbReference>
<protein>
    <recommendedName>
        <fullName evidence="6">NACHT domain-containing protein</fullName>
    </recommendedName>
</protein>
<evidence type="ECO:0000313" key="7">
    <source>
        <dbReference type="EMBL" id="CAK64563.1"/>
    </source>
</evidence>
<proteinExistence type="predicted"/>
<keyword evidence="1 3" id="KW-0853">WD repeat</keyword>
<dbReference type="eggNOG" id="KOG0266">
    <property type="taxonomic scope" value="Eukaryota"/>
</dbReference>
<evidence type="ECO:0000313" key="8">
    <source>
        <dbReference type="Proteomes" id="UP000000600"/>
    </source>
</evidence>
<feature type="domain" description="NACHT" evidence="6">
    <location>
        <begin position="237"/>
        <end position="408"/>
    </location>
</feature>
<dbReference type="STRING" id="5888.A0C196"/>
<keyword evidence="4" id="KW-0175">Coiled coil</keyword>
<feature type="repeat" description="WD" evidence="3">
    <location>
        <begin position="1485"/>
        <end position="1526"/>
    </location>
</feature>
<dbReference type="PANTHER" id="PTHR44129">
    <property type="entry name" value="WD REPEAT-CONTAINING PROTEIN POP1"/>
    <property type="match status" value="1"/>
</dbReference>
<evidence type="ECO:0000256" key="5">
    <source>
        <dbReference type="SAM" id="MobiDB-lite"/>
    </source>
</evidence>
<dbReference type="InterPro" id="IPR019775">
    <property type="entry name" value="WD40_repeat_CS"/>
</dbReference>
<feature type="repeat" description="WD" evidence="3">
    <location>
        <begin position="2103"/>
        <end position="2144"/>
    </location>
</feature>
<dbReference type="InterPro" id="IPR050349">
    <property type="entry name" value="WD_LIS1/nudF_dynein_reg"/>
</dbReference>
<keyword evidence="8" id="KW-1185">Reference proteome</keyword>
<sequence length="3204" mass="374674">MKIQSQIPEKELLLLCQEYIKRIWMIEKDESVRALLKNKEMIEMQKILFSHDLKTLSASIKDEMNQRLKEMDEIEQAIRFESNQSNRITLQKQLTSQYEEFEEFLDNISEMSQQLDITLIFLKELQKNVKQIKKKIDDLQESINEIGNDVRKLRGKKYEELLQIRKEKVLQQAYILELDSVYIPLKTQEVNPVTGQVQNTISGSQFSELLVEDVKQNNKEEREGEVNQFIYEEENKDVMLIKGLAGSGKSRAARKIEEYLWKQNLDQNDWVPIYISLPQLKNPKFNLVDQALESENYGFDKLQLKDFKEAIQNNKIQIVMILDSYDEMKQDCIQSNLILTNRLIQELDLHQINQRRKVKFIITTRKEILTSLGYQTWFYGESLMTFKEVEIMNFDKQQSECYLNHYVKLSIKRRIKSQYDFVKQVKQQQQNVQEFLEIWNKILNKLGYQDMENCENSDKLLLDEQIENILEVIRKQPTFQYVQQNQLIILKKELKELWSAKLFNKTIENLNIYHFLQTPFMLEIVVQTLPSLSKKYKGSNDVKEMFQNNFLLLKNKENLSKRLLLQFSYQEQKNEQAIKEETKIQEKQNEQDQEYQQDLKCLKIILEKLESQRFFENYSITDISLLNNQLADISNDDLKVVISAFKMKIFTIYEFYQNFIEFYHEQQIQKLRQLGKVENVDSFTIDLVQFSESLAIEMTINQITQVNYEQKGKLQMKNHYFDQKDKDKWKMQYFDDLEDEYRKLVRSSALINMKGKNYSFNHKSLQEFYVAQHINNLIDKLELKDNQLTYNSQTYLETSVFNNKDFNISLENYSGSLSILKQKLKLKYENIRKLISMVKLSTNLTFEVVSSNSFCILSHLQVYLGEQDFSGIKIKKTTLKGLSSLNSRSQNSIFEEVIIDSCLFDKAHLEKARWKSVICSEKPLLQGHKSGVVIIQYSNDGKLIASADSEKIVKFWDVLNFQLLGEISEISNITKFLVFSGDDQLVFICSDKNIIEIWSITDLKSIKKSDQQIMRQEKIIQMQLSLNDKELIVVDELGFIEFWDVNLIKSNFNQKDGFTLKSSESEIKFISFFQNGEMLASVSEDKKVTLWDVKEQKVSTEIEFSFQITYVVMNSTFELLYCVCDCSDFKGLAVWNIENISQPYLLLTSTKYRIENILFTSDDQQSIYKIGDVLLIQNINNIYKQEQQYQITGCSCIDFSPDENLIATGNKQQIILWELFTYSPIMTFENDYSIEELLFISNGKKLLSGDYSKSLRLWSVETCQLIATFENSYSQNITISQDFDKVVYQIQGDNRQLGIISLNKIQLKTIDDISLYGRVFSISQNDQLIVKSGSSDFIVEFMKGNGNIEFEKNYNQFQLGAFSHKSSLFASISKDSKTQIWVQEELKFYQKYEIKLDCKISSIVFSYDDKYLALASISDKLIIIWDFGQNQLYSLNESINDQSRYNYFSISPEICFSYDCLWVAFYNNEDIKIWKFISDESIVTFKGADSSIKTIASSPKQNIFATSSDELNIKFWDFETNQLIYQFETGEYIRSLCFTYDGKYLISAKSVMKLWDISNFPQLKLLAAQESKNNEDVQRIVCLHQIQGILYTCSERSRVIQFDDFKYIGVLESSDNLHVQTQFSADDQHIVGGIKEKVVMWKIQSNCKIEFSFPLPGTIESVQYCQDKERLIVTIPSGIYTLNIKSNNLLELIPNLKSAFYAKMFFNEGYLYTKELESVKIWRNDGNNRFTLIDYYSKSSNEHIVFSKDGKYLAKVLDSYSLSNSKVYAVTLTGKQRFINNKDLSIIAISNNSQYIIYGNQQLSKLSYFESNLLIEEFSHLGIVEFSPDNCNIVSQNNQIITIFNIKSKQIIGQVQTEKDYYSSLQFSNYGKILILVGQKIHLFNLEDIHKPQSIGIIYGKINSALPKTSFNYLANIFDKNQIQFTDMIIRKFIKSIVACDAYSLKDLVLLQNESKVAYIEYKTFKVRDLIGQQIENNYHEIKEDCDCIAISKDRKNVVFSAGPKIYIYENKTHQEFNKLEENVNFLNISFSQDSKFLAGCGNNKTIYFWDFKARKVVAKFQVHSEKGNVVQISQDNSTLASGSDDKLIRLWNLNANLNKIYQDGHEKEITNIVFSADSLVLYSGSLDKTLKLWDMEHKNLLISKTFDYNIHSFSVTRNQECLLITQGGEIQQWNIQYNQALQKSKFQFIPCGCYSYNFIIKSALLKFQLFSNDNLFITLSLNSFKEIDQKYYYLSFVEIWKRDHQIEESVFLYEYGEIEIRLYQISQDFKYICSVDSQNQLTLGKLLQTSEPKLIQLKQFNTEEIIYLLFSNDSKILSSVDNQIIIFRLLDGDELLCSLKINFDPRDFLQYFTDDDKFYYTNFKNQIYLWDVNHLIKDQNISTSQLELVLENLDIQCFTISNYVKYLAIGLNDSQDNKILRLVELISIETIKTIQYHSKINLLQFSDDDLLLAVANQLNEISIYEIDPFSLKHSFKCHQAEIILMKFFYLKEPEQIENNNDESEKIEQSDKIDNLDVQSEQTERKQESKKDINLKSILCIISFDKNSSILINYLKNQDSQKQKIQLPNNSDHSIQKVFFSKDIEKLVVITQDQNLNFECTIYQQSENQYNQLKSIQQCIIADFSFDQNYLVYSNQEAELYLLNLQNYFFSYNQAINLKYNDNSSRDPFNFLSLNSEKSILFCGNKEQMFCWKLCIEEDMVQLLLLKTIKCNNFDYSTMFIKQESQIFFQTNNTIQKLDFTDAIGKLKACLIYYQEKNQRSEYYIKTLIVPKIEFKNCSFSSDLSLCVSVGQGGLFVDKYRRHSNRKAIENVYFKYLILWNVKTLKYSTLLETYTSKVSNNYETIELPIGFTAIAVFFPKQKIMVYNNDDKIEFRDCQDFDSLKRIATINNDRRILNLLVSKDEQLLISICEIGIFKLWNISELDKIILSRVIYFNEEELAKFRFTKDICCYSLHREEGEKLYYLEQLNLASSPSFRALQQFHKFDAFSIMQQQTIIAFGGSTLFLWNYITDEKKEVEGNYNNHFTSVVFINNSDLLAAAIGSDINLFNVNSDPLGLKLNNELKGHEGEIICLSICQDNSIIVSGSQDHTIRFWSIKQSATVQIIKGFIEIISKITLSPNGKDMAVAMEDGSIRLFKLMFPKDIHEIHLDQMSNQGDYIHCYRIFGRDSLISASNCILSDTVIEQDGKSLEILFEQKGSKIIRF</sequence>